<dbReference type="Proteomes" id="UP000515960">
    <property type="component" value="Chromosome"/>
</dbReference>
<dbReference type="EMBL" id="CP060490">
    <property type="protein sequence ID" value="QNL45246.1"/>
    <property type="molecule type" value="Genomic_DNA"/>
</dbReference>
<sequence length="184" mass="19879">MNRTFTNREKVLLLILALVLLFVGYTKIVAQPVAQRMADAQLLGQSAQDELVLEIAKAQRLESMKQTLEQSGHAVQAASIPDYDNLENVMVQLDAILGLAQEYSLTFSDVTFGEDGLVSRPIQMTVSCASYEAAKQVMERLSGCVYSCSLNGITVTAAGGVTPPDVTEGPVTVALTATFYETIR</sequence>
<dbReference type="KEGG" id="ohi:H8790_04300"/>
<organism evidence="1 2">
    <name type="scientific">Oscillibacter hominis</name>
    <dbReference type="NCBI Taxonomy" id="2763056"/>
    <lineage>
        <taxon>Bacteria</taxon>
        <taxon>Bacillati</taxon>
        <taxon>Bacillota</taxon>
        <taxon>Clostridia</taxon>
        <taxon>Eubacteriales</taxon>
        <taxon>Oscillospiraceae</taxon>
        <taxon>Oscillibacter</taxon>
    </lineage>
</organism>
<accession>A0A7G9B6R5</accession>
<gene>
    <name evidence="1" type="ORF">H8790_04300</name>
</gene>
<keyword evidence="2" id="KW-1185">Reference proteome</keyword>
<reference evidence="1 2" key="1">
    <citation type="submission" date="2020-08" db="EMBL/GenBank/DDBJ databases">
        <authorList>
            <person name="Liu C."/>
            <person name="Sun Q."/>
        </authorList>
    </citation>
    <scope>NUCLEOTIDE SEQUENCE [LARGE SCALE GENOMIC DNA]</scope>
    <source>
        <strain evidence="1 2">NSJ-62</strain>
    </source>
</reference>
<proteinExistence type="predicted"/>
<protein>
    <submittedName>
        <fullName evidence="1">Uncharacterized protein</fullName>
    </submittedName>
</protein>
<name>A0A7G9B6R5_9FIRM</name>
<evidence type="ECO:0000313" key="1">
    <source>
        <dbReference type="EMBL" id="QNL45246.1"/>
    </source>
</evidence>
<evidence type="ECO:0000313" key="2">
    <source>
        <dbReference type="Proteomes" id="UP000515960"/>
    </source>
</evidence>
<dbReference type="RefSeq" id="WP_187333699.1">
    <property type="nucleotide sequence ID" value="NZ_CP060490.1"/>
</dbReference>
<dbReference type="AlphaFoldDB" id="A0A7G9B6R5"/>